<protein>
    <submittedName>
        <fullName evidence="2">HD-GYP domain-containing protein</fullName>
    </submittedName>
</protein>
<dbReference type="RefSeq" id="WP_186922366.1">
    <property type="nucleotide sequence ID" value="NZ_JACOFW010000006.1"/>
</dbReference>
<organism evidence="2 3">
    <name type="scientific">Undibacterium seohonense</name>
    <dbReference type="NCBI Taxonomy" id="1344950"/>
    <lineage>
        <taxon>Bacteria</taxon>
        <taxon>Pseudomonadati</taxon>
        <taxon>Pseudomonadota</taxon>
        <taxon>Betaproteobacteria</taxon>
        <taxon>Burkholderiales</taxon>
        <taxon>Oxalobacteraceae</taxon>
        <taxon>Undibacterium</taxon>
    </lineage>
</organism>
<keyword evidence="3" id="KW-1185">Reference proteome</keyword>
<comment type="caution">
    <text evidence="2">The sequence shown here is derived from an EMBL/GenBank/DDBJ whole genome shotgun (WGS) entry which is preliminary data.</text>
</comment>
<evidence type="ECO:0000259" key="1">
    <source>
        <dbReference type="PROSITE" id="PS51832"/>
    </source>
</evidence>
<dbReference type="CDD" id="cd00077">
    <property type="entry name" value="HDc"/>
    <property type="match status" value="1"/>
</dbReference>
<dbReference type="PROSITE" id="PS51832">
    <property type="entry name" value="HD_GYP"/>
    <property type="match status" value="1"/>
</dbReference>
<dbReference type="Pfam" id="PF13487">
    <property type="entry name" value="HD_5"/>
    <property type="match status" value="1"/>
</dbReference>
<sequence length="565" mass="64244">MANKTHQLCEALRIRIDDLRLGMFVTELDRPWAQTPFMLQGFLLSDALDLKTLQGLVKEVVIDPRRSNEHALVHLPFDSLYEMIQVVPGLANSRNTRGRRGEIDIRQSHLDKVVGWLHSKFTKSDYATAHRLRHHHHKKALHHHKLAKQVSPELAQFEHAPLTEHESIVHALDKTHIGSNKRFAAMMQGMEPRDASQANLNWWERWLRWSEQGRHLHRSLWNRPKSIKKRSHRPEYIPEDIHLVQYRDQLSMVDELTRARDVVEKAEGLISKLHQDLRNMQSLELKEVLPTVQILTDSVIANPSAMMWLLRMRSENMSVVSHALKVSVYMLTLGRHIGFSKQQLIELGFIGLLLDIGKLEMPESLLKKPTKLSAAEASLIQTHVNAGINLLEAQEPLSPNIKLGINEHHERMDGSGYPRGLAGAEISIFGRMAAIADSFAAMTSARPYGDTRSSFEAMKELFYMAEGQLHAPLVEEFVQAIGIFPVGSLIQLTTGEVAIVLEHNKVRRLDPKVLILTRADKSLLEKPMMFDLMRQDLVGDTERISILRGLADGAFGLVCHDFYKA</sequence>
<name>A0ABR6X3Z4_9BURK</name>
<gene>
    <name evidence="2" type="ORF">H8K52_07975</name>
</gene>
<evidence type="ECO:0000313" key="3">
    <source>
        <dbReference type="Proteomes" id="UP000648257"/>
    </source>
</evidence>
<dbReference type="InterPro" id="IPR021812">
    <property type="entry name" value="DUF3391"/>
</dbReference>
<dbReference type="InterPro" id="IPR003607">
    <property type="entry name" value="HD/PDEase_dom"/>
</dbReference>
<evidence type="ECO:0000313" key="2">
    <source>
        <dbReference type="EMBL" id="MBC3807280.1"/>
    </source>
</evidence>
<dbReference type="InterPro" id="IPR037522">
    <property type="entry name" value="HD_GYP_dom"/>
</dbReference>
<dbReference type="Gene3D" id="1.10.3210.10">
    <property type="entry name" value="Hypothetical protein af1432"/>
    <property type="match status" value="1"/>
</dbReference>
<accession>A0ABR6X3Z4</accession>
<dbReference type="PANTHER" id="PTHR43155:SF2">
    <property type="entry name" value="CYCLIC DI-GMP PHOSPHODIESTERASE PA4108"/>
    <property type="match status" value="1"/>
</dbReference>
<proteinExistence type="predicted"/>
<dbReference type="EMBL" id="JACOFW010000006">
    <property type="protein sequence ID" value="MBC3807280.1"/>
    <property type="molecule type" value="Genomic_DNA"/>
</dbReference>
<dbReference type="PANTHER" id="PTHR43155">
    <property type="entry name" value="CYCLIC DI-GMP PHOSPHODIESTERASE PA4108-RELATED"/>
    <property type="match status" value="1"/>
</dbReference>
<dbReference type="SUPFAM" id="SSF109604">
    <property type="entry name" value="HD-domain/PDEase-like"/>
    <property type="match status" value="1"/>
</dbReference>
<dbReference type="Pfam" id="PF11871">
    <property type="entry name" value="DUF3391"/>
    <property type="match status" value="1"/>
</dbReference>
<feature type="domain" description="HD-GYP" evidence="1">
    <location>
        <begin position="297"/>
        <end position="493"/>
    </location>
</feature>
<dbReference type="Proteomes" id="UP000648257">
    <property type="component" value="Unassembled WGS sequence"/>
</dbReference>
<reference evidence="2 3" key="1">
    <citation type="submission" date="2020-08" db="EMBL/GenBank/DDBJ databases">
        <title>Novel species isolated from subtropical streams in China.</title>
        <authorList>
            <person name="Lu H."/>
        </authorList>
    </citation>
    <scope>NUCLEOTIDE SEQUENCE [LARGE SCALE GENOMIC DNA]</scope>
    <source>
        <strain evidence="2 3">KACC 16656</strain>
    </source>
</reference>